<evidence type="ECO:0000259" key="1">
    <source>
        <dbReference type="SMART" id="SM00507"/>
    </source>
</evidence>
<dbReference type="EMBL" id="CAFBQP010000010">
    <property type="protein sequence ID" value="CAB5055243.1"/>
    <property type="molecule type" value="Genomic_DNA"/>
</dbReference>
<dbReference type="InterPro" id="IPR003870">
    <property type="entry name" value="DUF222"/>
</dbReference>
<protein>
    <submittedName>
        <fullName evidence="3">Unannotated protein</fullName>
    </submittedName>
</protein>
<dbReference type="Pfam" id="PF02720">
    <property type="entry name" value="DUF222"/>
    <property type="match status" value="1"/>
</dbReference>
<evidence type="ECO:0000313" key="3">
    <source>
        <dbReference type="EMBL" id="CAB5055243.1"/>
    </source>
</evidence>
<dbReference type="CDD" id="cd00085">
    <property type="entry name" value="HNHc"/>
    <property type="match status" value="1"/>
</dbReference>
<dbReference type="Gene3D" id="1.10.30.50">
    <property type="match status" value="1"/>
</dbReference>
<dbReference type="EMBL" id="CAEZYY010000008">
    <property type="protein sequence ID" value="CAB4748519.1"/>
    <property type="molecule type" value="Genomic_DNA"/>
</dbReference>
<feature type="domain" description="HNH nuclease" evidence="1">
    <location>
        <begin position="264"/>
        <end position="315"/>
    </location>
</feature>
<evidence type="ECO:0000313" key="2">
    <source>
        <dbReference type="EMBL" id="CAB4748519.1"/>
    </source>
</evidence>
<dbReference type="InterPro" id="IPR003615">
    <property type="entry name" value="HNH_nuc"/>
</dbReference>
<dbReference type="SMART" id="SM00507">
    <property type="entry name" value="HNHc"/>
    <property type="match status" value="1"/>
</dbReference>
<organism evidence="3">
    <name type="scientific">freshwater metagenome</name>
    <dbReference type="NCBI Taxonomy" id="449393"/>
    <lineage>
        <taxon>unclassified sequences</taxon>
        <taxon>metagenomes</taxon>
        <taxon>ecological metagenomes</taxon>
    </lineage>
</organism>
<gene>
    <name evidence="2" type="ORF">UFOPK2806_00867</name>
    <name evidence="3" type="ORF">UFOPK4306_00400</name>
</gene>
<name>A0A6J7TP33_9ZZZZ</name>
<sequence length="387" mass="42383">MDITTVPSEYLEAELVAHAAWEATGMARMLDVLAEFDRRRVWEHWGCASPQQWLGWKCALGYVAASERLRVARVLGSLPAIRDGLSRGKLSFSKVRELTRVATPETDECLAGIAECATAAQVAKMASALRKRTPKDVVCQLDSRGLRWETDEVDGSMVITLRLPTDTGQAVIAAVNAASQVEAGVPRRQAMADACARLITGSDEVRARPEVIVHLHADAAAFEDGTAVAPEIVECLACDGPVTTVADTEVGPVVIKKDPPPTRAQRRWLRMRHRTCQFPGCHHDGSFDAHHVVPRHLGGKTHLRNMVRFCQFHHRLVHVLGLRLTLHPDRSLDVTFPAGNPVDRTIEFAPFVAPAPADPNLITGTWTGERLQMDYLQIAVSSVSKAA</sequence>
<accession>A0A6J7TP33</accession>
<proteinExistence type="predicted"/>
<reference evidence="3" key="1">
    <citation type="submission" date="2020-05" db="EMBL/GenBank/DDBJ databases">
        <authorList>
            <person name="Chiriac C."/>
            <person name="Salcher M."/>
            <person name="Ghai R."/>
            <person name="Kavagutti S V."/>
        </authorList>
    </citation>
    <scope>NUCLEOTIDE SEQUENCE</scope>
</reference>
<dbReference type="AlphaFoldDB" id="A0A6J7TP33"/>